<sequence length="261" mass="28407">MHLLSCRHVIDRLVRGAGLGAGDLVIDFGAGPGTITAPLAGTGARVIAVERDEAFVAVLRRRFADRPLVRVLPGDLRRLPLPRTEFAVVASIPFAVSTTLLRRLLTPVPARLTRAELVCEWGLARRLTAAHPRDLETAWWTARFELRLVRRIPASCFRPAPSVDAAHLRIRRRPGLDVATQAVLWSLLGAVHRQPDRPARRVLGDLVAHQRAGRLLRERGTDPATPAVEVPVGRWTGVAAALAATGAVSPPPLPRALRGER</sequence>
<feature type="binding site" evidence="5">
    <location>
        <position position="50"/>
    </location>
    <ligand>
        <name>S-adenosyl-L-methionine</name>
        <dbReference type="ChEBI" id="CHEBI:59789"/>
    </ligand>
</feature>
<accession>A0A1Q8CQB3</accession>
<feature type="domain" description="Ribosomal RNA adenine methylase transferase N-terminal" evidence="6">
    <location>
        <begin position="9"/>
        <end position="174"/>
    </location>
</feature>
<keyword evidence="1 5" id="KW-0489">Methyltransferase</keyword>
<evidence type="ECO:0000256" key="3">
    <source>
        <dbReference type="ARBA" id="ARBA00022691"/>
    </source>
</evidence>
<dbReference type="PROSITE" id="PS01131">
    <property type="entry name" value="RRNA_A_DIMETH"/>
    <property type="match status" value="1"/>
</dbReference>
<protein>
    <recommendedName>
        <fullName evidence="6">Ribosomal RNA adenine methylase transferase N-terminal domain-containing protein</fullName>
    </recommendedName>
</protein>
<feature type="binding site" evidence="5">
    <location>
        <position position="4"/>
    </location>
    <ligand>
        <name>S-adenosyl-L-methionine</name>
        <dbReference type="ChEBI" id="CHEBI:59789"/>
    </ligand>
</feature>
<dbReference type="STRING" id="1912961.BU204_15945"/>
<comment type="similarity">
    <text evidence="5">Belongs to the class I-like SAM-binding methyltransferase superfamily. rRNA adenine N(6)-methyltransferase family.</text>
</comment>
<dbReference type="Proteomes" id="UP000185596">
    <property type="component" value="Unassembled WGS sequence"/>
</dbReference>
<keyword evidence="2 5" id="KW-0808">Transferase</keyword>
<feature type="binding site" evidence="5">
    <location>
        <position position="29"/>
    </location>
    <ligand>
        <name>S-adenosyl-L-methionine</name>
        <dbReference type="ChEBI" id="CHEBI:59789"/>
    </ligand>
</feature>
<keyword evidence="8" id="KW-1185">Reference proteome</keyword>
<evidence type="ECO:0000313" key="7">
    <source>
        <dbReference type="EMBL" id="OLF16548.1"/>
    </source>
</evidence>
<dbReference type="Pfam" id="PF00398">
    <property type="entry name" value="RrnaAD"/>
    <property type="match status" value="1"/>
</dbReference>
<comment type="caution">
    <text evidence="7">The sequence shown here is derived from an EMBL/GenBank/DDBJ whole genome shotgun (WGS) entry which is preliminary data.</text>
</comment>
<feature type="binding site" evidence="5">
    <location>
        <position position="91"/>
    </location>
    <ligand>
        <name>S-adenosyl-L-methionine</name>
        <dbReference type="ChEBI" id="CHEBI:59789"/>
    </ligand>
</feature>
<dbReference type="AlphaFoldDB" id="A0A1Q8CQB3"/>
<dbReference type="Gene3D" id="3.40.50.150">
    <property type="entry name" value="Vaccinia Virus protein VP39"/>
    <property type="match status" value="1"/>
</dbReference>
<gene>
    <name evidence="7" type="ORF">BU204_15945</name>
</gene>
<dbReference type="EMBL" id="MSIE01000028">
    <property type="protein sequence ID" value="OLF16548.1"/>
    <property type="molecule type" value="Genomic_DNA"/>
</dbReference>
<dbReference type="CDD" id="cd02440">
    <property type="entry name" value="AdoMet_MTases"/>
    <property type="match status" value="1"/>
</dbReference>
<keyword evidence="3 5" id="KW-0949">S-adenosyl-L-methionine</keyword>
<dbReference type="InterPro" id="IPR020596">
    <property type="entry name" value="rRNA_Ade_Mease_Trfase_CS"/>
</dbReference>
<dbReference type="PANTHER" id="PTHR11727:SF7">
    <property type="entry name" value="DIMETHYLADENOSINE TRANSFERASE-RELATED"/>
    <property type="match status" value="1"/>
</dbReference>
<organism evidence="7 8">
    <name type="scientific">Actinophytocola xanthii</name>
    <dbReference type="NCBI Taxonomy" id="1912961"/>
    <lineage>
        <taxon>Bacteria</taxon>
        <taxon>Bacillati</taxon>
        <taxon>Actinomycetota</taxon>
        <taxon>Actinomycetes</taxon>
        <taxon>Pseudonocardiales</taxon>
        <taxon>Pseudonocardiaceae</taxon>
    </lineage>
</organism>
<feature type="binding site" evidence="5">
    <location>
        <position position="2"/>
    </location>
    <ligand>
        <name>S-adenosyl-L-methionine</name>
        <dbReference type="ChEBI" id="CHEBI:59789"/>
    </ligand>
</feature>
<proteinExistence type="inferred from homology"/>
<evidence type="ECO:0000256" key="1">
    <source>
        <dbReference type="ARBA" id="ARBA00022603"/>
    </source>
</evidence>
<evidence type="ECO:0000256" key="5">
    <source>
        <dbReference type="PROSITE-ProRule" id="PRU01026"/>
    </source>
</evidence>
<evidence type="ECO:0000256" key="2">
    <source>
        <dbReference type="ARBA" id="ARBA00022679"/>
    </source>
</evidence>
<dbReference type="GO" id="GO:0000179">
    <property type="term" value="F:rRNA (adenine-N6,N6-)-dimethyltransferase activity"/>
    <property type="evidence" value="ECO:0007669"/>
    <property type="project" value="UniProtKB-UniRule"/>
</dbReference>
<dbReference type="InterPro" id="IPR020598">
    <property type="entry name" value="rRNA_Ade_methylase_Trfase_N"/>
</dbReference>
<feature type="binding site" evidence="5">
    <location>
        <position position="75"/>
    </location>
    <ligand>
        <name>S-adenosyl-L-methionine</name>
        <dbReference type="ChEBI" id="CHEBI:59789"/>
    </ligand>
</feature>
<dbReference type="SMART" id="SM00650">
    <property type="entry name" value="rADc"/>
    <property type="match status" value="1"/>
</dbReference>
<dbReference type="SUPFAM" id="SSF53335">
    <property type="entry name" value="S-adenosyl-L-methionine-dependent methyltransferases"/>
    <property type="match status" value="1"/>
</dbReference>
<dbReference type="InterPro" id="IPR001737">
    <property type="entry name" value="KsgA/Erm"/>
</dbReference>
<evidence type="ECO:0000259" key="6">
    <source>
        <dbReference type="SMART" id="SM00650"/>
    </source>
</evidence>
<dbReference type="InterPro" id="IPR029063">
    <property type="entry name" value="SAM-dependent_MTases_sf"/>
</dbReference>
<name>A0A1Q8CQB3_9PSEU</name>
<reference evidence="7 8" key="1">
    <citation type="submission" date="2016-12" db="EMBL/GenBank/DDBJ databases">
        <title>The draft genome sequence of Actinophytocola sp. 11-183.</title>
        <authorList>
            <person name="Wang W."/>
            <person name="Yuan L."/>
        </authorList>
    </citation>
    <scope>NUCLEOTIDE SEQUENCE [LARGE SCALE GENOMIC DNA]</scope>
    <source>
        <strain evidence="7 8">11-183</strain>
    </source>
</reference>
<keyword evidence="4 5" id="KW-0694">RNA-binding</keyword>
<evidence type="ECO:0000313" key="8">
    <source>
        <dbReference type="Proteomes" id="UP000185596"/>
    </source>
</evidence>
<evidence type="ECO:0000256" key="4">
    <source>
        <dbReference type="ARBA" id="ARBA00022884"/>
    </source>
</evidence>
<dbReference type="PROSITE" id="PS51689">
    <property type="entry name" value="SAM_RNA_A_N6_MT"/>
    <property type="match status" value="1"/>
</dbReference>
<dbReference type="PANTHER" id="PTHR11727">
    <property type="entry name" value="DIMETHYLADENOSINE TRANSFERASE"/>
    <property type="match status" value="1"/>
</dbReference>
<dbReference type="GO" id="GO:0003723">
    <property type="term" value="F:RNA binding"/>
    <property type="evidence" value="ECO:0007669"/>
    <property type="project" value="UniProtKB-UniRule"/>
</dbReference>